<reference evidence="1 3" key="1">
    <citation type="journal article" date="2017" name="Nature">
        <title>The sunflower genome provides insights into oil metabolism, flowering and Asterid evolution.</title>
        <authorList>
            <person name="Badouin H."/>
            <person name="Gouzy J."/>
            <person name="Grassa C.J."/>
            <person name="Murat F."/>
            <person name="Staton S.E."/>
            <person name="Cottret L."/>
            <person name="Lelandais-Briere C."/>
            <person name="Owens G.L."/>
            <person name="Carrere S."/>
            <person name="Mayjonade B."/>
            <person name="Legrand L."/>
            <person name="Gill N."/>
            <person name="Kane N.C."/>
            <person name="Bowers J.E."/>
            <person name="Hubner S."/>
            <person name="Bellec A."/>
            <person name="Berard A."/>
            <person name="Berges H."/>
            <person name="Blanchet N."/>
            <person name="Boniface M.C."/>
            <person name="Brunel D."/>
            <person name="Catrice O."/>
            <person name="Chaidir N."/>
            <person name="Claudel C."/>
            <person name="Donnadieu C."/>
            <person name="Faraut T."/>
            <person name="Fievet G."/>
            <person name="Helmstetter N."/>
            <person name="King M."/>
            <person name="Knapp S.J."/>
            <person name="Lai Z."/>
            <person name="Le Paslier M.C."/>
            <person name="Lippi Y."/>
            <person name="Lorenzon L."/>
            <person name="Mandel J.R."/>
            <person name="Marage G."/>
            <person name="Marchand G."/>
            <person name="Marquand E."/>
            <person name="Bret-Mestries E."/>
            <person name="Morien E."/>
            <person name="Nambeesan S."/>
            <person name="Nguyen T."/>
            <person name="Pegot-Espagnet P."/>
            <person name="Pouilly N."/>
            <person name="Raftis F."/>
            <person name="Sallet E."/>
            <person name="Schiex T."/>
            <person name="Thomas J."/>
            <person name="Vandecasteele C."/>
            <person name="Vares D."/>
            <person name="Vear F."/>
            <person name="Vautrin S."/>
            <person name="Crespi M."/>
            <person name="Mangin B."/>
            <person name="Burke J.M."/>
            <person name="Salse J."/>
            <person name="Munos S."/>
            <person name="Vincourt P."/>
            <person name="Rieseberg L.H."/>
            <person name="Langlade N.B."/>
        </authorList>
    </citation>
    <scope>NUCLEOTIDE SEQUENCE [LARGE SCALE GENOMIC DNA]</scope>
    <source>
        <strain evidence="3">cv. SF193</strain>
        <tissue evidence="1">Leaves</tissue>
    </source>
</reference>
<dbReference type="InParanoid" id="A0A251VQT8"/>
<evidence type="ECO:0000313" key="2">
    <source>
        <dbReference type="EMBL" id="OTG37908.1"/>
    </source>
</evidence>
<sequence length="59" mass="6788">MYQIVISFQFFKMAYEGLTKMPNFLPFCSISAPCCRSLVPRFDKCSSCIAKFLKPNLLL</sequence>
<proteinExistence type="predicted"/>
<dbReference type="EMBL" id="MNCJ02000316">
    <property type="protein sequence ID" value="KAF5823225.1"/>
    <property type="molecule type" value="Genomic_DNA"/>
</dbReference>
<gene>
    <name evidence="2" type="ORF">HannXRQ_Chr01g0023981</name>
    <name evidence="1" type="ORF">HanXRQr2_Chr01g0036041</name>
</gene>
<dbReference type="EMBL" id="CM007890">
    <property type="protein sequence ID" value="OTG37908.1"/>
    <property type="molecule type" value="Genomic_DNA"/>
</dbReference>
<reference evidence="1" key="3">
    <citation type="submission" date="2020-06" db="EMBL/GenBank/DDBJ databases">
        <title>Helianthus annuus Genome sequencing and assembly Release 2.</title>
        <authorList>
            <person name="Gouzy J."/>
            <person name="Langlade N."/>
            <person name="Munos S."/>
        </authorList>
    </citation>
    <scope>NUCLEOTIDE SEQUENCE</scope>
    <source>
        <tissue evidence="1">Leaves</tissue>
    </source>
</reference>
<evidence type="ECO:0000313" key="1">
    <source>
        <dbReference type="EMBL" id="KAF5823225.1"/>
    </source>
</evidence>
<evidence type="ECO:0000313" key="3">
    <source>
        <dbReference type="Proteomes" id="UP000215914"/>
    </source>
</evidence>
<name>A0A251VQT8_HELAN</name>
<reference evidence="2" key="2">
    <citation type="submission" date="2017-02" db="EMBL/GenBank/DDBJ databases">
        <title>Sunflower complete genome.</title>
        <authorList>
            <person name="Langlade N."/>
            <person name="Munos S."/>
        </authorList>
    </citation>
    <scope>NUCLEOTIDE SEQUENCE [LARGE SCALE GENOMIC DNA]</scope>
    <source>
        <tissue evidence="2">Leaves</tissue>
    </source>
</reference>
<dbReference type="AlphaFoldDB" id="A0A251VQT8"/>
<dbReference type="Gramene" id="mRNA:HanXRQr2_Chr01g0036041">
    <property type="protein sequence ID" value="CDS:HanXRQr2_Chr01g0036041.1"/>
    <property type="gene ID" value="HanXRQr2_Chr01g0036041"/>
</dbReference>
<organism evidence="2 3">
    <name type="scientific">Helianthus annuus</name>
    <name type="common">Common sunflower</name>
    <dbReference type="NCBI Taxonomy" id="4232"/>
    <lineage>
        <taxon>Eukaryota</taxon>
        <taxon>Viridiplantae</taxon>
        <taxon>Streptophyta</taxon>
        <taxon>Embryophyta</taxon>
        <taxon>Tracheophyta</taxon>
        <taxon>Spermatophyta</taxon>
        <taxon>Magnoliopsida</taxon>
        <taxon>eudicotyledons</taxon>
        <taxon>Gunneridae</taxon>
        <taxon>Pentapetalae</taxon>
        <taxon>asterids</taxon>
        <taxon>campanulids</taxon>
        <taxon>Asterales</taxon>
        <taxon>Asteraceae</taxon>
        <taxon>Asteroideae</taxon>
        <taxon>Heliantheae alliance</taxon>
        <taxon>Heliantheae</taxon>
        <taxon>Helianthus</taxon>
    </lineage>
</organism>
<accession>A0A251VQT8</accession>
<dbReference type="Proteomes" id="UP000215914">
    <property type="component" value="Chromosome 1"/>
</dbReference>
<protein>
    <submittedName>
        <fullName evidence="2">Uncharacterized protein</fullName>
    </submittedName>
</protein>
<keyword evidence="3" id="KW-1185">Reference proteome</keyword>